<dbReference type="EMBL" id="BGZK01000719">
    <property type="protein sequence ID" value="GBP57543.1"/>
    <property type="molecule type" value="Genomic_DNA"/>
</dbReference>
<dbReference type="Proteomes" id="UP000299102">
    <property type="component" value="Unassembled WGS sequence"/>
</dbReference>
<name>A0A4C1X315_EUMVA</name>
<evidence type="ECO:0000313" key="1">
    <source>
        <dbReference type="EMBL" id="GBP57543.1"/>
    </source>
</evidence>
<organism evidence="1 2">
    <name type="scientific">Eumeta variegata</name>
    <name type="common">Bagworm moth</name>
    <name type="synonym">Eumeta japonica</name>
    <dbReference type="NCBI Taxonomy" id="151549"/>
    <lineage>
        <taxon>Eukaryota</taxon>
        <taxon>Metazoa</taxon>
        <taxon>Ecdysozoa</taxon>
        <taxon>Arthropoda</taxon>
        <taxon>Hexapoda</taxon>
        <taxon>Insecta</taxon>
        <taxon>Pterygota</taxon>
        <taxon>Neoptera</taxon>
        <taxon>Endopterygota</taxon>
        <taxon>Lepidoptera</taxon>
        <taxon>Glossata</taxon>
        <taxon>Ditrysia</taxon>
        <taxon>Tineoidea</taxon>
        <taxon>Psychidae</taxon>
        <taxon>Oiketicinae</taxon>
        <taxon>Eumeta</taxon>
    </lineage>
</organism>
<protein>
    <submittedName>
        <fullName evidence="1">Uncharacterized protein</fullName>
    </submittedName>
</protein>
<accession>A0A4C1X315</accession>
<reference evidence="1 2" key="1">
    <citation type="journal article" date="2019" name="Commun. Biol.">
        <title>The bagworm genome reveals a unique fibroin gene that provides high tensile strength.</title>
        <authorList>
            <person name="Kono N."/>
            <person name="Nakamura H."/>
            <person name="Ohtoshi R."/>
            <person name="Tomita M."/>
            <person name="Numata K."/>
            <person name="Arakawa K."/>
        </authorList>
    </citation>
    <scope>NUCLEOTIDE SEQUENCE [LARGE SCALE GENOMIC DNA]</scope>
</reference>
<dbReference type="AlphaFoldDB" id="A0A4C1X315"/>
<sequence>MDLRFAVSALNGQQSKQGVPNIINNLWCLNIELIPAHGPGAPEGRRSGSKWKWAGHRAKLLMRDGLRDLIHGRHHTEQEVCAGPSSDRGGARLFPSAFKSVLYFSRYSNSARDNIQINITAALVTDSGGDGLVPVQRERTQGARGRAGAADAITTRRMKCSVNSPRGPLAICTDENAKRSHGPTSHGGNFCGPQTNGGSYLVPPGAPPAAIYVRRGCCGAACLRPPLPRPAPPALLIDDVTFTLLLF</sequence>
<keyword evidence="2" id="KW-1185">Reference proteome</keyword>
<evidence type="ECO:0000313" key="2">
    <source>
        <dbReference type="Proteomes" id="UP000299102"/>
    </source>
</evidence>
<gene>
    <name evidence="1" type="ORF">EVAR_40071_1</name>
</gene>
<proteinExistence type="predicted"/>
<comment type="caution">
    <text evidence="1">The sequence shown here is derived from an EMBL/GenBank/DDBJ whole genome shotgun (WGS) entry which is preliminary data.</text>
</comment>